<comment type="similarity">
    <text evidence="2">Belongs to the autoinducer-2 exporter (AI-2E) (TC 2.A.86) family.</text>
</comment>
<evidence type="ECO:0000256" key="2">
    <source>
        <dbReference type="ARBA" id="ARBA00009773"/>
    </source>
</evidence>
<dbReference type="PANTHER" id="PTHR21716">
    <property type="entry name" value="TRANSMEMBRANE PROTEIN"/>
    <property type="match status" value="1"/>
</dbReference>
<feature type="transmembrane region" description="Helical" evidence="7">
    <location>
        <begin position="270"/>
        <end position="296"/>
    </location>
</feature>
<dbReference type="AlphaFoldDB" id="A0A6J4KY82"/>
<evidence type="ECO:0000256" key="7">
    <source>
        <dbReference type="SAM" id="Phobius"/>
    </source>
</evidence>
<organism evidence="8">
    <name type="scientific">uncultured Gemmatimonadota bacterium</name>
    <dbReference type="NCBI Taxonomy" id="203437"/>
    <lineage>
        <taxon>Bacteria</taxon>
        <taxon>Pseudomonadati</taxon>
        <taxon>Gemmatimonadota</taxon>
        <taxon>environmental samples</taxon>
    </lineage>
</organism>
<sequence length="398" mass="42480">MQEKTPDPDSVLSPDVDAEAQARPVEEGAPVPDLARTGDAITGRRATPVGITVLAVLAVVYSLHFAHELLLPITFALLLSFLFSPVVRALARYHIRPPLGAGIVMLGLLATVGLGAYELSGPVQSWATEAPQTLASARARMGKLMKPFERFSRTAEEVENATGTGADAGREVVVRGPSLISRLFGTTQRFLTGALEVVILLYFLLASGDLFLQKLVKVLPNVRDKRKAVEIARATESSISTYLLTTAVVNVTEGIAVAGAMYLLGMPNPALWGALVAVFEFIPYLGATAMVVILTIASLTTFDNTGQALLVPAAFLGINLIQGNLVSPTLLGHRLALNPVAIFVGLAFWYWVWGIPGAFLAVPLMATLKIVCDHVEALASFGEFLGGRDEGERRALLR</sequence>
<protein>
    <submittedName>
        <fullName evidence="8">UPF0118 membrane protein SMc00793</fullName>
    </submittedName>
</protein>
<feature type="transmembrane region" description="Helical" evidence="7">
    <location>
        <begin position="308"/>
        <end position="327"/>
    </location>
</feature>
<keyword evidence="5 7" id="KW-0472">Membrane</keyword>
<feature type="transmembrane region" description="Helical" evidence="7">
    <location>
        <begin position="242"/>
        <end position="264"/>
    </location>
</feature>
<evidence type="ECO:0000313" key="8">
    <source>
        <dbReference type="EMBL" id="CAA9314423.1"/>
    </source>
</evidence>
<dbReference type="GO" id="GO:0055085">
    <property type="term" value="P:transmembrane transport"/>
    <property type="evidence" value="ECO:0007669"/>
    <property type="project" value="TreeGrafter"/>
</dbReference>
<dbReference type="PANTHER" id="PTHR21716:SF16">
    <property type="entry name" value="BLL1467 PROTEIN"/>
    <property type="match status" value="1"/>
</dbReference>
<evidence type="ECO:0000256" key="4">
    <source>
        <dbReference type="ARBA" id="ARBA00022989"/>
    </source>
</evidence>
<feature type="transmembrane region" description="Helical" evidence="7">
    <location>
        <begin position="46"/>
        <end position="63"/>
    </location>
</feature>
<reference evidence="8" key="1">
    <citation type="submission" date="2020-02" db="EMBL/GenBank/DDBJ databases">
        <authorList>
            <person name="Meier V. D."/>
        </authorList>
    </citation>
    <scope>NUCLEOTIDE SEQUENCE</scope>
    <source>
        <strain evidence="8">AVDCRST_MAG68</strain>
    </source>
</reference>
<evidence type="ECO:0000256" key="6">
    <source>
        <dbReference type="SAM" id="MobiDB-lite"/>
    </source>
</evidence>
<accession>A0A6J4KY82</accession>
<dbReference type="Pfam" id="PF01594">
    <property type="entry name" value="AI-2E_transport"/>
    <property type="match status" value="1"/>
</dbReference>
<proteinExistence type="inferred from homology"/>
<feature type="transmembrane region" description="Helical" evidence="7">
    <location>
        <begin position="69"/>
        <end position="87"/>
    </location>
</feature>
<dbReference type="GO" id="GO:0016020">
    <property type="term" value="C:membrane"/>
    <property type="evidence" value="ECO:0007669"/>
    <property type="project" value="UniProtKB-SubCell"/>
</dbReference>
<feature type="transmembrane region" description="Helical" evidence="7">
    <location>
        <begin position="190"/>
        <end position="212"/>
    </location>
</feature>
<dbReference type="InterPro" id="IPR002549">
    <property type="entry name" value="AI-2E-like"/>
</dbReference>
<name>A0A6J4KY82_9BACT</name>
<gene>
    <name evidence="8" type="ORF">AVDCRST_MAG68-1475</name>
</gene>
<keyword evidence="4 7" id="KW-1133">Transmembrane helix</keyword>
<evidence type="ECO:0000256" key="5">
    <source>
        <dbReference type="ARBA" id="ARBA00023136"/>
    </source>
</evidence>
<feature type="region of interest" description="Disordered" evidence="6">
    <location>
        <begin position="1"/>
        <end position="36"/>
    </location>
</feature>
<keyword evidence="3 7" id="KW-0812">Transmembrane</keyword>
<comment type="subcellular location">
    <subcellularLocation>
        <location evidence="1">Membrane</location>
        <topology evidence="1">Multi-pass membrane protein</topology>
    </subcellularLocation>
</comment>
<feature type="transmembrane region" description="Helical" evidence="7">
    <location>
        <begin position="99"/>
        <end position="117"/>
    </location>
</feature>
<evidence type="ECO:0000256" key="1">
    <source>
        <dbReference type="ARBA" id="ARBA00004141"/>
    </source>
</evidence>
<feature type="transmembrane region" description="Helical" evidence="7">
    <location>
        <begin position="339"/>
        <end position="362"/>
    </location>
</feature>
<evidence type="ECO:0000256" key="3">
    <source>
        <dbReference type="ARBA" id="ARBA00022692"/>
    </source>
</evidence>
<dbReference type="EMBL" id="CADCTW010000081">
    <property type="protein sequence ID" value="CAA9314423.1"/>
    <property type="molecule type" value="Genomic_DNA"/>
</dbReference>